<dbReference type="KEGG" id="gtr:GLOTRDRAFT_131524"/>
<feature type="compositionally biased region" description="Polar residues" evidence="1">
    <location>
        <begin position="172"/>
        <end position="187"/>
    </location>
</feature>
<dbReference type="EMBL" id="KB469306">
    <property type="protein sequence ID" value="EPQ53250.1"/>
    <property type="molecule type" value="Genomic_DNA"/>
</dbReference>
<accession>S7RG89</accession>
<feature type="compositionally biased region" description="Polar residues" evidence="1">
    <location>
        <begin position="153"/>
        <end position="165"/>
    </location>
</feature>
<reference evidence="2 3" key="1">
    <citation type="journal article" date="2012" name="Science">
        <title>The Paleozoic origin of enzymatic lignin decomposition reconstructed from 31 fungal genomes.</title>
        <authorList>
            <person name="Floudas D."/>
            <person name="Binder M."/>
            <person name="Riley R."/>
            <person name="Barry K."/>
            <person name="Blanchette R.A."/>
            <person name="Henrissat B."/>
            <person name="Martinez A.T."/>
            <person name="Otillar R."/>
            <person name="Spatafora J.W."/>
            <person name="Yadav J.S."/>
            <person name="Aerts A."/>
            <person name="Benoit I."/>
            <person name="Boyd A."/>
            <person name="Carlson A."/>
            <person name="Copeland A."/>
            <person name="Coutinho P.M."/>
            <person name="de Vries R.P."/>
            <person name="Ferreira P."/>
            <person name="Findley K."/>
            <person name="Foster B."/>
            <person name="Gaskell J."/>
            <person name="Glotzer D."/>
            <person name="Gorecki P."/>
            <person name="Heitman J."/>
            <person name="Hesse C."/>
            <person name="Hori C."/>
            <person name="Igarashi K."/>
            <person name="Jurgens J.A."/>
            <person name="Kallen N."/>
            <person name="Kersten P."/>
            <person name="Kohler A."/>
            <person name="Kuees U."/>
            <person name="Kumar T.K.A."/>
            <person name="Kuo A."/>
            <person name="LaButti K."/>
            <person name="Larrondo L.F."/>
            <person name="Lindquist E."/>
            <person name="Ling A."/>
            <person name="Lombard V."/>
            <person name="Lucas S."/>
            <person name="Lundell T."/>
            <person name="Martin R."/>
            <person name="McLaughlin D.J."/>
            <person name="Morgenstern I."/>
            <person name="Morin E."/>
            <person name="Murat C."/>
            <person name="Nagy L.G."/>
            <person name="Nolan M."/>
            <person name="Ohm R.A."/>
            <person name="Patyshakuliyeva A."/>
            <person name="Rokas A."/>
            <person name="Ruiz-Duenas F.J."/>
            <person name="Sabat G."/>
            <person name="Salamov A."/>
            <person name="Samejima M."/>
            <person name="Schmutz J."/>
            <person name="Slot J.C."/>
            <person name="St John F."/>
            <person name="Stenlid J."/>
            <person name="Sun H."/>
            <person name="Sun S."/>
            <person name="Syed K."/>
            <person name="Tsang A."/>
            <person name="Wiebenga A."/>
            <person name="Young D."/>
            <person name="Pisabarro A."/>
            <person name="Eastwood D.C."/>
            <person name="Martin F."/>
            <person name="Cullen D."/>
            <person name="Grigoriev I.V."/>
            <person name="Hibbett D.S."/>
        </authorList>
    </citation>
    <scope>NUCLEOTIDE SEQUENCE [LARGE SCALE GENOMIC DNA]</scope>
    <source>
        <strain evidence="2 3">ATCC 11539</strain>
    </source>
</reference>
<feature type="compositionally biased region" description="Basic residues" evidence="1">
    <location>
        <begin position="472"/>
        <end position="481"/>
    </location>
</feature>
<dbReference type="Proteomes" id="UP000030669">
    <property type="component" value="Unassembled WGS sequence"/>
</dbReference>
<feature type="region of interest" description="Disordered" evidence="1">
    <location>
        <begin position="1"/>
        <end position="26"/>
    </location>
</feature>
<dbReference type="RefSeq" id="XP_007868523.1">
    <property type="nucleotide sequence ID" value="XM_007870332.1"/>
</dbReference>
<keyword evidence="3" id="KW-1185">Reference proteome</keyword>
<feature type="compositionally biased region" description="Low complexity" evidence="1">
    <location>
        <begin position="1"/>
        <end position="16"/>
    </location>
</feature>
<evidence type="ECO:0000313" key="2">
    <source>
        <dbReference type="EMBL" id="EPQ53250.1"/>
    </source>
</evidence>
<name>S7RG89_GLOTA</name>
<feature type="region of interest" description="Disordered" evidence="1">
    <location>
        <begin position="113"/>
        <end position="255"/>
    </location>
</feature>
<evidence type="ECO:0000256" key="1">
    <source>
        <dbReference type="SAM" id="MobiDB-lite"/>
    </source>
</evidence>
<feature type="region of interest" description="Disordered" evidence="1">
    <location>
        <begin position="329"/>
        <end position="481"/>
    </location>
</feature>
<protein>
    <submittedName>
        <fullName evidence="2">Uncharacterized protein</fullName>
    </submittedName>
</protein>
<gene>
    <name evidence="2" type="ORF">GLOTRDRAFT_131524</name>
</gene>
<dbReference type="AlphaFoldDB" id="S7RG89"/>
<organism evidence="2 3">
    <name type="scientific">Gloeophyllum trabeum (strain ATCC 11539 / FP-39264 / Madison 617)</name>
    <name type="common">Brown rot fungus</name>
    <dbReference type="NCBI Taxonomy" id="670483"/>
    <lineage>
        <taxon>Eukaryota</taxon>
        <taxon>Fungi</taxon>
        <taxon>Dikarya</taxon>
        <taxon>Basidiomycota</taxon>
        <taxon>Agaricomycotina</taxon>
        <taxon>Agaricomycetes</taxon>
        <taxon>Gloeophyllales</taxon>
        <taxon>Gloeophyllaceae</taxon>
        <taxon>Gloeophyllum</taxon>
    </lineage>
</organism>
<proteinExistence type="predicted"/>
<evidence type="ECO:0000313" key="3">
    <source>
        <dbReference type="Proteomes" id="UP000030669"/>
    </source>
</evidence>
<dbReference type="HOGENOM" id="CLU_567471_0_0_1"/>
<sequence>MASTTSTTSTPSRTPSFATLPASQPGPSLEYATISDLHTAVDSLRTYLDAQCGSTREMLRAFENARYRQDNTVPTLLRSVDKQLGEQGQKLLTLEKDVKETKETLERLERLMYKHLVDPNREPTPTEAGGSPQPDMPETNGPARSNGEANGVQAGQSATTPQKPNSPRRADTQSNNEAGPSANGQTHSHAREGVSSNRCTEGPGPQPESERKRAPPLTRQPKLGLPFPSANGYNGGRVETNGAAGPSTRPLPDHSLRVASPVQSAALAESRRRTRPLARANAMDLRTILASADGPGSDTALSGSVITGNGERIFSDIITEGLSASEGSLLLGSGGPTEAGSSREGRRCCGSAANGDPAESRGDATGSAMAPVPESGTEETHQGVAASIEANAVRADSSSKSEGAAPRPSTGFIKEESSEPQTTDVGPSQAVPDSMPDASSSGPQLRRSQRTKRRRVEDTDAQTNTTTAAKRGGVKRRKTRN</sequence>
<dbReference type="GeneID" id="19302312"/>